<accession>A0AAW0DCE1</accession>
<dbReference type="AlphaFoldDB" id="A0AAW0DCE1"/>
<name>A0AAW0DCE1_9AGAR</name>
<feature type="transmembrane region" description="Helical" evidence="1">
    <location>
        <begin position="217"/>
        <end position="233"/>
    </location>
</feature>
<sequence length="234" mass="26266">MPYEESAEACEELPDQVGIFGFPMWEAVSPHSQPTEQNDGPLLKRQTLQARSPEREKIAELTHDVLYYKEVGARARKEVRHLKGVARDQIEQIAQVNETLASQSQTLTQMRLDYQGMVWPSVSQEPVLTCGQRNLNEQLVHMLQKVTAELNLKSNLQIQYDQVLPVPRAGSVTSTRGFSFSIVPSNKLTVLSERILPAVPFALPFTFFVLHAGMQGGWAVLVVPYLLCVAAFYL</sequence>
<keyword evidence="1" id="KW-1133">Transmembrane helix</keyword>
<keyword evidence="3" id="KW-1185">Reference proteome</keyword>
<dbReference type="Proteomes" id="UP001362999">
    <property type="component" value="Unassembled WGS sequence"/>
</dbReference>
<keyword evidence="1" id="KW-0812">Transmembrane</keyword>
<evidence type="ECO:0000256" key="1">
    <source>
        <dbReference type="SAM" id="Phobius"/>
    </source>
</evidence>
<comment type="caution">
    <text evidence="2">The sequence shown here is derived from an EMBL/GenBank/DDBJ whole genome shotgun (WGS) entry which is preliminary data.</text>
</comment>
<reference evidence="2 3" key="1">
    <citation type="journal article" date="2024" name="J Genomics">
        <title>Draft genome sequencing and assembly of Favolaschia claudopus CIRM-BRFM 2984 isolated from oak limbs.</title>
        <authorList>
            <person name="Navarro D."/>
            <person name="Drula E."/>
            <person name="Chaduli D."/>
            <person name="Cazenave R."/>
            <person name="Ahrendt S."/>
            <person name="Wang J."/>
            <person name="Lipzen A."/>
            <person name="Daum C."/>
            <person name="Barry K."/>
            <person name="Grigoriev I.V."/>
            <person name="Favel A."/>
            <person name="Rosso M.N."/>
            <person name="Martin F."/>
        </authorList>
    </citation>
    <scope>NUCLEOTIDE SEQUENCE [LARGE SCALE GENOMIC DNA]</scope>
    <source>
        <strain evidence="2 3">CIRM-BRFM 2984</strain>
    </source>
</reference>
<proteinExistence type="predicted"/>
<dbReference type="EMBL" id="JAWWNJ010000009">
    <property type="protein sequence ID" value="KAK7048791.1"/>
    <property type="molecule type" value="Genomic_DNA"/>
</dbReference>
<protein>
    <submittedName>
        <fullName evidence="2">Uncharacterized protein</fullName>
    </submittedName>
</protein>
<organism evidence="2 3">
    <name type="scientific">Favolaschia claudopus</name>
    <dbReference type="NCBI Taxonomy" id="2862362"/>
    <lineage>
        <taxon>Eukaryota</taxon>
        <taxon>Fungi</taxon>
        <taxon>Dikarya</taxon>
        <taxon>Basidiomycota</taxon>
        <taxon>Agaricomycotina</taxon>
        <taxon>Agaricomycetes</taxon>
        <taxon>Agaricomycetidae</taxon>
        <taxon>Agaricales</taxon>
        <taxon>Marasmiineae</taxon>
        <taxon>Mycenaceae</taxon>
        <taxon>Favolaschia</taxon>
    </lineage>
</organism>
<keyword evidence="1" id="KW-0472">Membrane</keyword>
<gene>
    <name evidence="2" type="ORF">R3P38DRAFT_2764702</name>
</gene>
<evidence type="ECO:0000313" key="2">
    <source>
        <dbReference type="EMBL" id="KAK7048791.1"/>
    </source>
</evidence>
<evidence type="ECO:0000313" key="3">
    <source>
        <dbReference type="Proteomes" id="UP001362999"/>
    </source>
</evidence>